<dbReference type="PROSITE" id="PS01124">
    <property type="entry name" value="HTH_ARAC_FAMILY_2"/>
    <property type="match status" value="1"/>
</dbReference>
<dbReference type="GO" id="GO:0043565">
    <property type="term" value="F:sequence-specific DNA binding"/>
    <property type="evidence" value="ECO:0007669"/>
    <property type="project" value="InterPro"/>
</dbReference>
<protein>
    <submittedName>
        <fullName evidence="5">Helix-turn-helix domain-containing protein</fullName>
    </submittedName>
</protein>
<dbReference type="SMART" id="SM00342">
    <property type="entry name" value="HTH_ARAC"/>
    <property type="match status" value="1"/>
</dbReference>
<dbReference type="InterPro" id="IPR018062">
    <property type="entry name" value="HTH_AraC-typ_CS"/>
</dbReference>
<dbReference type="EMBL" id="VDUY01000002">
    <property type="protein sequence ID" value="TXL67060.1"/>
    <property type="molecule type" value="Genomic_DNA"/>
</dbReference>
<dbReference type="Gene3D" id="3.40.50.880">
    <property type="match status" value="1"/>
</dbReference>
<dbReference type="InterPro" id="IPR052158">
    <property type="entry name" value="INH-QAR"/>
</dbReference>
<proteinExistence type="predicted"/>
<evidence type="ECO:0000259" key="4">
    <source>
        <dbReference type="PROSITE" id="PS01124"/>
    </source>
</evidence>
<sequence length="352" mass="37908">MAESSRPIVVALLAVPDVTAATLYGFHDTLCGVGRDWQMVHGGTARSPFRPLVVSVDGEPFTAANGVRIVPEAAFAGCPRPDIVCITDLAIAPGAKLDGVYDAAADWVRERHAEGALLASACSGAALLARTGLLEGLDATSHWAYCDALSRQYPGVRWHPDRGLVMSGAGQRIVMAGSGIAWHQLALALIARHAGAEAAMQVARINMFDWNPTSPIAYASLTRGEPAADPVIARCQQWLASNYQCESPVAQMAAMSGMPDRTFKRRFAQATGMSPIEYVHTLRLEEAKQMLEASDASIEAIAFEVGYQDASFFGRLFRRRVALTPAQYRRRFGNLKRRLSAAQSPIGSVPAR</sequence>
<evidence type="ECO:0000256" key="1">
    <source>
        <dbReference type="ARBA" id="ARBA00023015"/>
    </source>
</evidence>
<keyword evidence="6" id="KW-1185">Reference proteome</keyword>
<dbReference type="InterPro" id="IPR020449">
    <property type="entry name" value="Tscrpt_reg_AraC-type_HTH"/>
</dbReference>
<dbReference type="PROSITE" id="PS00041">
    <property type="entry name" value="HTH_ARAC_FAMILY_1"/>
    <property type="match status" value="1"/>
</dbReference>
<dbReference type="OrthoDB" id="9816344at2"/>
<evidence type="ECO:0000313" key="6">
    <source>
        <dbReference type="Proteomes" id="UP000321548"/>
    </source>
</evidence>
<dbReference type="Pfam" id="PF01965">
    <property type="entry name" value="DJ-1_PfpI"/>
    <property type="match status" value="1"/>
</dbReference>
<dbReference type="PANTHER" id="PTHR43130:SF3">
    <property type="entry name" value="HTH-TYPE TRANSCRIPTIONAL REGULATOR RV1931C"/>
    <property type="match status" value="1"/>
</dbReference>
<name>A0A5C8P0B7_9BURK</name>
<dbReference type="PANTHER" id="PTHR43130">
    <property type="entry name" value="ARAC-FAMILY TRANSCRIPTIONAL REGULATOR"/>
    <property type="match status" value="1"/>
</dbReference>
<dbReference type="InterPro" id="IPR002818">
    <property type="entry name" value="DJ-1/PfpI"/>
</dbReference>
<dbReference type="RefSeq" id="WP_147703309.1">
    <property type="nucleotide sequence ID" value="NZ_VDUY01000002.1"/>
</dbReference>
<dbReference type="AlphaFoldDB" id="A0A5C8P0B7"/>
<dbReference type="InterPro" id="IPR029062">
    <property type="entry name" value="Class_I_gatase-like"/>
</dbReference>
<gene>
    <name evidence="5" type="ORF">FHP08_05430</name>
</gene>
<comment type="caution">
    <text evidence="5">The sequence shown here is derived from an EMBL/GenBank/DDBJ whole genome shotgun (WGS) entry which is preliminary data.</text>
</comment>
<dbReference type="SUPFAM" id="SSF52317">
    <property type="entry name" value="Class I glutamine amidotransferase-like"/>
    <property type="match status" value="1"/>
</dbReference>
<dbReference type="Gene3D" id="1.10.10.60">
    <property type="entry name" value="Homeodomain-like"/>
    <property type="match status" value="2"/>
</dbReference>
<dbReference type="SUPFAM" id="SSF46689">
    <property type="entry name" value="Homeodomain-like"/>
    <property type="match status" value="2"/>
</dbReference>
<dbReference type="GO" id="GO:0003700">
    <property type="term" value="F:DNA-binding transcription factor activity"/>
    <property type="evidence" value="ECO:0007669"/>
    <property type="project" value="InterPro"/>
</dbReference>
<dbReference type="InterPro" id="IPR009057">
    <property type="entry name" value="Homeodomain-like_sf"/>
</dbReference>
<reference evidence="5 6" key="1">
    <citation type="submission" date="2019-06" db="EMBL/GenBank/DDBJ databases">
        <title>Quisquiliibacterium sp. nov., isolated from a maize field.</title>
        <authorList>
            <person name="Lin S.-Y."/>
            <person name="Tsai C.-F."/>
            <person name="Young C.-C."/>
        </authorList>
    </citation>
    <scope>NUCLEOTIDE SEQUENCE [LARGE SCALE GENOMIC DNA]</scope>
    <source>
        <strain evidence="5 6">CC-CFT501</strain>
    </source>
</reference>
<keyword evidence="3" id="KW-0804">Transcription</keyword>
<dbReference type="Pfam" id="PF12833">
    <property type="entry name" value="HTH_18"/>
    <property type="match status" value="1"/>
</dbReference>
<dbReference type="PRINTS" id="PR00032">
    <property type="entry name" value="HTHARAC"/>
</dbReference>
<keyword evidence="1" id="KW-0805">Transcription regulation</keyword>
<evidence type="ECO:0000256" key="3">
    <source>
        <dbReference type="ARBA" id="ARBA00023163"/>
    </source>
</evidence>
<accession>A0A5C8P0B7</accession>
<evidence type="ECO:0000256" key="2">
    <source>
        <dbReference type="ARBA" id="ARBA00023125"/>
    </source>
</evidence>
<feature type="domain" description="HTH araC/xylS-type" evidence="4">
    <location>
        <begin position="233"/>
        <end position="331"/>
    </location>
</feature>
<keyword evidence="2" id="KW-0238">DNA-binding</keyword>
<evidence type="ECO:0000313" key="5">
    <source>
        <dbReference type="EMBL" id="TXL67060.1"/>
    </source>
</evidence>
<organism evidence="5 6">
    <name type="scientific">Zeimonas arvi</name>
    <dbReference type="NCBI Taxonomy" id="2498847"/>
    <lineage>
        <taxon>Bacteria</taxon>
        <taxon>Pseudomonadati</taxon>
        <taxon>Pseudomonadota</taxon>
        <taxon>Betaproteobacteria</taxon>
        <taxon>Burkholderiales</taxon>
        <taxon>Burkholderiaceae</taxon>
        <taxon>Zeimonas</taxon>
    </lineage>
</organism>
<dbReference type="Proteomes" id="UP000321548">
    <property type="component" value="Unassembled WGS sequence"/>
</dbReference>
<dbReference type="InterPro" id="IPR018060">
    <property type="entry name" value="HTH_AraC"/>
</dbReference>